<sequence>METQWRRGRQELYNKLERSAENGLNHDAVLASRELFTFDALGRAAPKAFSFQHDDDAVTVVCAEIPRSAAEQWGEITREVLQELSTVSKENSEEPTQTKSLANIVDVYVSDLDIMHITLFYTSHPDDLAPRDAHEHKSERLSREIALVKELATQFETIRMAPVKVVLAASGAILLLLECLPSDEFGGQRRKPAEKNDGGNAEFSVDLLREAAKQTLPFVSAKSPHAIIHSTLARIMSPTAFDETALGRVRDKCQRISQRFAASKSSSPNDNEFVVSKLWYVHESHYIRPTGHTTTISLETDMSSSECTEEEAQWRRQRSDLYEELYRGGKTALNRESVRATREHFTPGATLESKPYVFPSENDAVALICAPIPEEMAKRCHDIGTHLTELLPREPKTNNAVSCITRQDLMHVTLFHTSHPGDLAPNAKLRVPEDISQLKAMCKRFAPFCMAPVRVLMASSGAIIMVFKCLPAAKEDGIVYDDEVVNKHVEFSVDHMRRVAKETFSYAPKTDTRVIIHATLGRVLSPDTSEEDLDRLRAKCEEITAELEADPQPALFDKLWYVQETHHLSPQGPKTDIPLLGGVQ</sequence>
<dbReference type="PANTHER" id="PTHR37204:SF1">
    <property type="entry name" value="TRANSMEMBRANE PROTEIN"/>
    <property type="match status" value="1"/>
</dbReference>
<dbReference type="OrthoDB" id="119121at2759"/>
<accession>A0A8T1WWQ9</accession>
<dbReference type="Proteomes" id="UP000693981">
    <property type="component" value="Unassembled WGS sequence"/>
</dbReference>
<protein>
    <submittedName>
        <fullName evidence="1">Thiosulfate sulfurtransferase (Rhodanese)-like domain-containing protein 2</fullName>
    </submittedName>
</protein>
<name>A0A8T1WWQ9_9STRA</name>
<gene>
    <name evidence="1" type="primary">TSTD2_1</name>
    <name evidence="1" type="ORF">PHYBOEH_012057</name>
</gene>
<dbReference type="AlphaFoldDB" id="A0A8T1WWQ9"/>
<keyword evidence="2" id="KW-1185">Reference proteome</keyword>
<evidence type="ECO:0000313" key="1">
    <source>
        <dbReference type="EMBL" id="KAG7397866.1"/>
    </source>
</evidence>
<proteinExistence type="predicted"/>
<reference evidence="1" key="1">
    <citation type="submission" date="2021-02" db="EMBL/GenBank/DDBJ databases">
        <authorList>
            <person name="Palmer J.M."/>
        </authorList>
    </citation>
    <scope>NUCLEOTIDE SEQUENCE</scope>
    <source>
        <strain evidence="1">SCRP23</strain>
    </source>
</reference>
<evidence type="ECO:0000313" key="2">
    <source>
        <dbReference type="Proteomes" id="UP000693981"/>
    </source>
</evidence>
<dbReference type="EMBL" id="JAGDFL010000098">
    <property type="protein sequence ID" value="KAG7397866.1"/>
    <property type="molecule type" value="Genomic_DNA"/>
</dbReference>
<organism evidence="1 2">
    <name type="scientific">Phytophthora boehmeriae</name>
    <dbReference type="NCBI Taxonomy" id="109152"/>
    <lineage>
        <taxon>Eukaryota</taxon>
        <taxon>Sar</taxon>
        <taxon>Stramenopiles</taxon>
        <taxon>Oomycota</taxon>
        <taxon>Peronosporomycetes</taxon>
        <taxon>Peronosporales</taxon>
        <taxon>Peronosporaceae</taxon>
        <taxon>Phytophthora</taxon>
    </lineage>
</organism>
<comment type="caution">
    <text evidence="1">The sequence shown here is derived from an EMBL/GenBank/DDBJ whole genome shotgun (WGS) entry which is preliminary data.</text>
</comment>
<dbReference type="PANTHER" id="PTHR37204">
    <property type="entry name" value="TRANSMEMBRANE PROTEIN"/>
    <property type="match status" value="1"/>
</dbReference>